<evidence type="ECO:0000313" key="4">
    <source>
        <dbReference type="Proteomes" id="UP000031419"/>
    </source>
</evidence>
<feature type="region of interest" description="Disordered" evidence="1">
    <location>
        <begin position="194"/>
        <end position="227"/>
    </location>
</feature>
<feature type="transmembrane region" description="Helical" evidence="2">
    <location>
        <begin position="6"/>
        <end position="26"/>
    </location>
</feature>
<keyword evidence="2" id="KW-1133">Transmembrane helix</keyword>
<accession>A0A073AX24</accession>
<keyword evidence="4" id="KW-1185">Reference proteome</keyword>
<organism evidence="3 4">
    <name type="scientific">Saccharopolyspora rectivirgula</name>
    <dbReference type="NCBI Taxonomy" id="28042"/>
    <lineage>
        <taxon>Bacteria</taxon>
        <taxon>Bacillati</taxon>
        <taxon>Actinomycetota</taxon>
        <taxon>Actinomycetes</taxon>
        <taxon>Pseudonocardiales</taxon>
        <taxon>Pseudonocardiaceae</taxon>
        <taxon>Saccharopolyspora</taxon>
    </lineage>
</organism>
<feature type="transmembrane region" description="Helical" evidence="2">
    <location>
        <begin position="38"/>
        <end position="54"/>
    </location>
</feature>
<evidence type="ECO:0000256" key="2">
    <source>
        <dbReference type="SAM" id="Phobius"/>
    </source>
</evidence>
<keyword evidence="2" id="KW-0472">Membrane</keyword>
<feature type="compositionally biased region" description="Basic and acidic residues" evidence="1">
    <location>
        <begin position="199"/>
        <end position="211"/>
    </location>
</feature>
<dbReference type="Proteomes" id="UP000031419">
    <property type="component" value="Unassembled WGS sequence"/>
</dbReference>
<protein>
    <submittedName>
        <fullName evidence="3">Uncharacterized protein</fullName>
    </submittedName>
</protein>
<sequence length="227" mass="24879">MKLPGLEAVSWIAAIVGLPLTTWLGLRQLKVSQSTATFASLSVFLLVVLLSYAFPSTEEEENPEDPSAPPSGQALPPGEQDTQTRDPGTPTSDQDAPSTPLCRSDYVATPHAPVEVKPCIALVDDQLEISTEVVSEEPAEVVVWVWLYDPGAQYRSDQSLRRCEITFTAANQTKWCRDVVTPDQPGRYVTATTTQYADRAGEEPREWDKPPTEFTGTQSGTAIRWPS</sequence>
<evidence type="ECO:0000313" key="3">
    <source>
        <dbReference type="EMBL" id="KEI43602.1"/>
    </source>
</evidence>
<comment type="caution">
    <text evidence="3">The sequence shown here is derived from an EMBL/GenBank/DDBJ whole genome shotgun (WGS) entry which is preliminary data.</text>
</comment>
<evidence type="ECO:0000256" key="1">
    <source>
        <dbReference type="SAM" id="MobiDB-lite"/>
    </source>
</evidence>
<feature type="region of interest" description="Disordered" evidence="1">
    <location>
        <begin position="57"/>
        <end position="105"/>
    </location>
</feature>
<name>A0A073AX24_9PSEU</name>
<reference evidence="3 4" key="1">
    <citation type="submission" date="2014-06" db="EMBL/GenBank/DDBJ databases">
        <title>Saccharopolyspora rectivirgula DSM-43113 Genome sequencing.</title>
        <authorList>
            <person name="Barrera C."/>
            <person name="Millon L."/>
            <person name="Rognon B."/>
            <person name="Zaugg C."/>
            <person name="Monod M."/>
        </authorList>
    </citation>
    <scope>NUCLEOTIDE SEQUENCE [LARGE SCALE GENOMIC DNA]</scope>
    <source>
        <strain evidence="3 4">DSM 43113</strain>
    </source>
</reference>
<gene>
    <name evidence="3" type="ORF">GU90_14795</name>
</gene>
<feature type="compositionally biased region" description="Polar residues" evidence="1">
    <location>
        <begin position="85"/>
        <end position="97"/>
    </location>
</feature>
<dbReference type="eggNOG" id="COG0515">
    <property type="taxonomic scope" value="Bacteria"/>
</dbReference>
<dbReference type="EMBL" id="JNVU01000037">
    <property type="protein sequence ID" value="KEI43602.1"/>
    <property type="molecule type" value="Genomic_DNA"/>
</dbReference>
<dbReference type="AlphaFoldDB" id="A0A073AX24"/>
<keyword evidence="2" id="KW-0812">Transmembrane</keyword>
<proteinExistence type="predicted"/>